<sequence>MGCYSVYRFEYTPGFEDALSTNKASWTINVASLGADSRVEISALPVSQESAL</sequence>
<proteinExistence type="predicted"/>
<reference evidence="1 2" key="1">
    <citation type="journal article" date="2012" name="Science">
        <title>The Paleozoic origin of enzymatic lignin decomposition reconstructed from 31 fungal genomes.</title>
        <authorList>
            <person name="Floudas D."/>
            <person name="Binder M."/>
            <person name="Riley R."/>
            <person name="Barry K."/>
            <person name="Blanchette R.A."/>
            <person name="Henrissat B."/>
            <person name="Martinez A.T."/>
            <person name="Otillar R."/>
            <person name="Spatafora J.W."/>
            <person name="Yadav J.S."/>
            <person name="Aerts A."/>
            <person name="Benoit I."/>
            <person name="Boyd A."/>
            <person name="Carlson A."/>
            <person name="Copeland A."/>
            <person name="Coutinho P.M."/>
            <person name="de Vries R.P."/>
            <person name="Ferreira P."/>
            <person name="Findley K."/>
            <person name="Foster B."/>
            <person name="Gaskell J."/>
            <person name="Glotzer D."/>
            <person name="Gorecki P."/>
            <person name="Heitman J."/>
            <person name="Hesse C."/>
            <person name="Hori C."/>
            <person name="Igarashi K."/>
            <person name="Jurgens J.A."/>
            <person name="Kallen N."/>
            <person name="Kersten P."/>
            <person name="Kohler A."/>
            <person name="Kuees U."/>
            <person name="Kumar T.K.A."/>
            <person name="Kuo A."/>
            <person name="LaButti K."/>
            <person name="Larrondo L.F."/>
            <person name="Lindquist E."/>
            <person name="Ling A."/>
            <person name="Lombard V."/>
            <person name="Lucas S."/>
            <person name="Lundell T."/>
            <person name="Martin R."/>
            <person name="McLaughlin D.J."/>
            <person name="Morgenstern I."/>
            <person name="Morin E."/>
            <person name="Murat C."/>
            <person name="Nagy L.G."/>
            <person name="Nolan M."/>
            <person name="Ohm R.A."/>
            <person name="Patyshakuliyeva A."/>
            <person name="Rokas A."/>
            <person name="Ruiz-Duenas F.J."/>
            <person name="Sabat G."/>
            <person name="Salamov A."/>
            <person name="Samejima M."/>
            <person name="Schmutz J."/>
            <person name="Slot J.C."/>
            <person name="St John F."/>
            <person name="Stenlid J."/>
            <person name="Sun H."/>
            <person name="Sun S."/>
            <person name="Syed K."/>
            <person name="Tsang A."/>
            <person name="Wiebenga A."/>
            <person name="Young D."/>
            <person name="Pisabarro A."/>
            <person name="Eastwood D.C."/>
            <person name="Martin F."/>
            <person name="Cullen D."/>
            <person name="Grigoriev I.V."/>
            <person name="Hibbett D.S."/>
        </authorList>
    </citation>
    <scope>NUCLEOTIDE SEQUENCE</scope>
    <source>
        <strain evidence="2">FP-58527</strain>
    </source>
</reference>
<organism evidence="1 2">
    <name type="scientific">Fomitopsis schrenkii</name>
    <name type="common">Brown rot fungus</name>
    <dbReference type="NCBI Taxonomy" id="2126942"/>
    <lineage>
        <taxon>Eukaryota</taxon>
        <taxon>Fungi</taxon>
        <taxon>Dikarya</taxon>
        <taxon>Basidiomycota</taxon>
        <taxon>Agaricomycotina</taxon>
        <taxon>Agaricomycetes</taxon>
        <taxon>Polyporales</taxon>
        <taxon>Fomitopsis</taxon>
    </lineage>
</organism>
<name>S8EUR2_FOMSC</name>
<dbReference type="OrthoDB" id="412647at2759"/>
<keyword evidence="2" id="KW-1185">Reference proteome</keyword>
<evidence type="ECO:0000313" key="1">
    <source>
        <dbReference type="EMBL" id="EPS93405.1"/>
    </source>
</evidence>
<accession>S8EUR2</accession>
<dbReference type="InParanoid" id="S8EUR2"/>
<dbReference type="Proteomes" id="UP000015241">
    <property type="component" value="Unassembled WGS sequence"/>
</dbReference>
<protein>
    <submittedName>
        <fullName evidence="1">Uncharacterized protein</fullName>
    </submittedName>
</protein>
<gene>
    <name evidence="1" type="ORF">FOMPIDRAFT_88877</name>
</gene>
<dbReference type="STRING" id="743788.S8EUR2"/>
<dbReference type="EMBL" id="KE504278">
    <property type="protein sequence ID" value="EPS93405.1"/>
    <property type="molecule type" value="Genomic_DNA"/>
</dbReference>
<evidence type="ECO:0000313" key="2">
    <source>
        <dbReference type="Proteomes" id="UP000015241"/>
    </source>
</evidence>
<dbReference type="AlphaFoldDB" id="S8EUR2"/>
<dbReference type="HOGENOM" id="CLU_3087235_0_0_1"/>